<dbReference type="InterPro" id="IPR051059">
    <property type="entry name" value="VerF-like"/>
</dbReference>
<dbReference type="GO" id="GO:0000981">
    <property type="term" value="F:DNA-binding transcription factor activity, RNA polymerase II-specific"/>
    <property type="evidence" value="ECO:0007669"/>
    <property type="project" value="InterPro"/>
</dbReference>
<keyword evidence="7" id="KW-0804">Transcription</keyword>
<dbReference type="SUPFAM" id="SSF57667">
    <property type="entry name" value="beta-beta-alpha zinc fingers"/>
    <property type="match status" value="1"/>
</dbReference>
<evidence type="ECO:0000256" key="10">
    <source>
        <dbReference type="SAM" id="MobiDB-lite"/>
    </source>
</evidence>
<comment type="caution">
    <text evidence="12">The sequence shown here is derived from an EMBL/GenBank/DDBJ whole genome shotgun (WGS) entry which is preliminary data.</text>
</comment>
<evidence type="ECO:0000259" key="11">
    <source>
        <dbReference type="PROSITE" id="PS50157"/>
    </source>
</evidence>
<evidence type="ECO:0000256" key="7">
    <source>
        <dbReference type="ARBA" id="ARBA00023163"/>
    </source>
</evidence>
<keyword evidence="6" id="KW-0805">Transcription regulation</keyword>
<comment type="subcellular location">
    <subcellularLocation>
        <location evidence="1">Nucleus</location>
    </subcellularLocation>
</comment>
<dbReference type="GO" id="GO:0008270">
    <property type="term" value="F:zinc ion binding"/>
    <property type="evidence" value="ECO:0007669"/>
    <property type="project" value="UniProtKB-KW"/>
</dbReference>
<dbReference type="OrthoDB" id="10018191at2759"/>
<reference evidence="12" key="1">
    <citation type="submission" date="2020-12" db="EMBL/GenBank/DDBJ databases">
        <title>Metabolic potential, ecology and presence of endohyphal bacteria is reflected in genomic diversity of Mucoromycotina.</title>
        <authorList>
            <person name="Muszewska A."/>
            <person name="Okrasinska A."/>
            <person name="Steczkiewicz K."/>
            <person name="Drgas O."/>
            <person name="Orlowska M."/>
            <person name="Perlinska-Lenart U."/>
            <person name="Aleksandrzak-Piekarczyk T."/>
            <person name="Szatraj K."/>
            <person name="Zielenkiewicz U."/>
            <person name="Pilsyk S."/>
            <person name="Malc E."/>
            <person name="Mieczkowski P."/>
            <person name="Kruszewska J.S."/>
            <person name="Biernat P."/>
            <person name="Pawlowska J."/>
        </authorList>
    </citation>
    <scope>NUCLEOTIDE SEQUENCE</scope>
    <source>
        <strain evidence="12">WA0000051536</strain>
    </source>
</reference>
<feature type="domain" description="C2H2-type" evidence="11">
    <location>
        <begin position="40"/>
        <end position="70"/>
    </location>
</feature>
<dbReference type="PROSITE" id="PS00028">
    <property type="entry name" value="ZINC_FINGER_C2H2_1"/>
    <property type="match status" value="1"/>
</dbReference>
<dbReference type="GO" id="GO:0000978">
    <property type="term" value="F:RNA polymerase II cis-regulatory region sequence-specific DNA binding"/>
    <property type="evidence" value="ECO:0007669"/>
    <property type="project" value="InterPro"/>
</dbReference>
<evidence type="ECO:0000313" key="12">
    <source>
        <dbReference type="EMBL" id="KAG2177654.1"/>
    </source>
</evidence>
<dbReference type="AlphaFoldDB" id="A0A8H7UFR5"/>
<evidence type="ECO:0000256" key="2">
    <source>
        <dbReference type="ARBA" id="ARBA00022723"/>
    </source>
</evidence>
<feature type="region of interest" description="Disordered" evidence="10">
    <location>
        <begin position="122"/>
        <end position="189"/>
    </location>
</feature>
<dbReference type="FunFam" id="3.30.160.60:FF:000032">
    <property type="entry name" value="Krueppel-like factor 4"/>
    <property type="match status" value="1"/>
</dbReference>
<protein>
    <recommendedName>
        <fullName evidence="11">C2H2-type domain-containing protein</fullName>
    </recommendedName>
</protein>
<gene>
    <name evidence="12" type="ORF">INT44_008168</name>
</gene>
<dbReference type="InterPro" id="IPR036236">
    <property type="entry name" value="Znf_C2H2_sf"/>
</dbReference>
<dbReference type="GO" id="GO:0000785">
    <property type="term" value="C:chromatin"/>
    <property type="evidence" value="ECO:0007669"/>
    <property type="project" value="TreeGrafter"/>
</dbReference>
<dbReference type="PANTHER" id="PTHR40626">
    <property type="entry name" value="MIP31509P"/>
    <property type="match status" value="1"/>
</dbReference>
<evidence type="ECO:0000256" key="8">
    <source>
        <dbReference type="ARBA" id="ARBA00023242"/>
    </source>
</evidence>
<dbReference type="Pfam" id="PF00096">
    <property type="entry name" value="zf-C2H2"/>
    <property type="match status" value="2"/>
</dbReference>
<dbReference type="InterPro" id="IPR013087">
    <property type="entry name" value="Znf_C2H2_type"/>
</dbReference>
<accession>A0A8H7UFR5</accession>
<dbReference type="EMBL" id="JAEPRA010000012">
    <property type="protein sequence ID" value="KAG2177654.1"/>
    <property type="molecule type" value="Genomic_DNA"/>
</dbReference>
<evidence type="ECO:0000256" key="4">
    <source>
        <dbReference type="ARBA" id="ARBA00022771"/>
    </source>
</evidence>
<feature type="region of interest" description="Disordered" evidence="10">
    <location>
        <begin position="17"/>
        <end position="36"/>
    </location>
</feature>
<evidence type="ECO:0000256" key="6">
    <source>
        <dbReference type="ARBA" id="ARBA00023015"/>
    </source>
</evidence>
<keyword evidence="13" id="KW-1185">Reference proteome</keyword>
<proteinExistence type="predicted"/>
<name>A0A8H7UFR5_9FUNG</name>
<sequence length="319" mass="36679">MNIDSLIEKPLKFKQVPYTEPKTNKKGRRRSSTRTGPKLFKCTGYGDCNMVFTRSEHLARHERKHTGEKPFTCVVPGCDRTFSRFDNMMQHTQTHSHQKTRTNKRPLAVNAELKRVSQLRRASMPVDQYKPIDIRPAPLSPRNRMSWPQSYAMQPSGPPNYGHPVLPSPYSTQHPNEPQFGHHSNTISFHYPSYHQPYLEPMEPSPQRELSINTSFKRNSIRRLSMADLHSPIDNIHPERPMEASPSPISEPQSPPTPPRHGPEAQKGVEITEDEYQALQGFGKFHLREVRKMDIDFTAPNIETIRSNISVNESCERGR</sequence>
<dbReference type="PANTHER" id="PTHR40626:SF32">
    <property type="entry name" value="ZINC FINGER PROTEIN RST2"/>
    <property type="match status" value="1"/>
</dbReference>
<keyword evidence="5" id="KW-0862">Zinc</keyword>
<feature type="domain" description="C2H2-type" evidence="11">
    <location>
        <begin position="71"/>
        <end position="100"/>
    </location>
</feature>
<organism evidence="12 13">
    <name type="scientific">Umbelopsis vinacea</name>
    <dbReference type="NCBI Taxonomy" id="44442"/>
    <lineage>
        <taxon>Eukaryota</taxon>
        <taxon>Fungi</taxon>
        <taxon>Fungi incertae sedis</taxon>
        <taxon>Mucoromycota</taxon>
        <taxon>Mucoromycotina</taxon>
        <taxon>Umbelopsidomycetes</taxon>
        <taxon>Umbelopsidales</taxon>
        <taxon>Umbelopsidaceae</taxon>
        <taxon>Umbelopsis</taxon>
    </lineage>
</organism>
<feature type="region of interest" description="Disordered" evidence="10">
    <location>
        <begin position="230"/>
        <end position="271"/>
    </location>
</feature>
<evidence type="ECO:0000256" key="3">
    <source>
        <dbReference type="ARBA" id="ARBA00022737"/>
    </source>
</evidence>
<evidence type="ECO:0000256" key="1">
    <source>
        <dbReference type="ARBA" id="ARBA00004123"/>
    </source>
</evidence>
<evidence type="ECO:0000256" key="9">
    <source>
        <dbReference type="PROSITE-ProRule" id="PRU00042"/>
    </source>
</evidence>
<dbReference type="SMART" id="SM00355">
    <property type="entry name" value="ZnF_C2H2"/>
    <property type="match status" value="2"/>
</dbReference>
<dbReference type="Proteomes" id="UP000612746">
    <property type="component" value="Unassembled WGS sequence"/>
</dbReference>
<keyword evidence="8" id="KW-0539">Nucleus</keyword>
<keyword evidence="3" id="KW-0677">Repeat</keyword>
<keyword evidence="4 9" id="KW-0863">Zinc-finger</keyword>
<evidence type="ECO:0000256" key="5">
    <source>
        <dbReference type="ARBA" id="ARBA00022833"/>
    </source>
</evidence>
<dbReference type="Gene3D" id="3.30.160.60">
    <property type="entry name" value="Classic Zinc Finger"/>
    <property type="match status" value="2"/>
</dbReference>
<keyword evidence="2" id="KW-0479">Metal-binding</keyword>
<dbReference type="PROSITE" id="PS50157">
    <property type="entry name" value="ZINC_FINGER_C2H2_2"/>
    <property type="match status" value="2"/>
</dbReference>
<evidence type="ECO:0000313" key="13">
    <source>
        <dbReference type="Proteomes" id="UP000612746"/>
    </source>
</evidence>
<dbReference type="GO" id="GO:0005634">
    <property type="term" value="C:nucleus"/>
    <property type="evidence" value="ECO:0007669"/>
    <property type="project" value="UniProtKB-SubCell"/>
</dbReference>
<feature type="compositionally biased region" description="Polar residues" evidence="10">
    <location>
        <begin position="169"/>
        <end position="188"/>
    </location>
</feature>